<reference evidence="2 3" key="1">
    <citation type="submission" date="2021-06" db="EMBL/GenBank/DDBJ databases">
        <title>Genome sequence of Babesia caballi.</title>
        <authorList>
            <person name="Yamagishi J."/>
            <person name="Kidaka T."/>
            <person name="Ochi A."/>
        </authorList>
    </citation>
    <scope>NUCLEOTIDE SEQUENCE [LARGE SCALE GENOMIC DNA]</scope>
    <source>
        <strain evidence="2">USDA-D6B2</strain>
    </source>
</reference>
<dbReference type="EMBL" id="BPLF01000003">
    <property type="protein sequence ID" value="GIX64436.1"/>
    <property type="molecule type" value="Genomic_DNA"/>
</dbReference>
<protein>
    <submittedName>
        <fullName evidence="2">ABC transporter ATP-binding protein</fullName>
    </submittedName>
</protein>
<keyword evidence="2" id="KW-0067">ATP-binding</keyword>
<feature type="region of interest" description="Disordered" evidence="1">
    <location>
        <begin position="355"/>
        <end position="397"/>
    </location>
</feature>
<keyword evidence="2" id="KW-0547">Nucleotide-binding</keyword>
<keyword evidence="3" id="KW-1185">Reference proteome</keyword>
<dbReference type="RefSeq" id="XP_067716505.1">
    <property type="nucleotide sequence ID" value="XM_067860404.1"/>
</dbReference>
<evidence type="ECO:0000313" key="3">
    <source>
        <dbReference type="Proteomes" id="UP001497744"/>
    </source>
</evidence>
<feature type="region of interest" description="Disordered" evidence="1">
    <location>
        <begin position="144"/>
        <end position="168"/>
    </location>
</feature>
<dbReference type="AlphaFoldDB" id="A0AAV4LZ65"/>
<dbReference type="Proteomes" id="UP001497744">
    <property type="component" value="Unassembled WGS sequence"/>
</dbReference>
<accession>A0AAV4LZ65</accession>
<organism evidence="2 3">
    <name type="scientific">Babesia caballi</name>
    <dbReference type="NCBI Taxonomy" id="5871"/>
    <lineage>
        <taxon>Eukaryota</taxon>
        <taxon>Sar</taxon>
        <taxon>Alveolata</taxon>
        <taxon>Apicomplexa</taxon>
        <taxon>Aconoidasida</taxon>
        <taxon>Piroplasmida</taxon>
        <taxon>Babesiidae</taxon>
        <taxon>Babesia</taxon>
    </lineage>
</organism>
<dbReference type="GeneID" id="94195917"/>
<proteinExistence type="predicted"/>
<dbReference type="GO" id="GO:0005524">
    <property type="term" value="F:ATP binding"/>
    <property type="evidence" value="ECO:0007669"/>
    <property type="project" value="UniProtKB-KW"/>
</dbReference>
<name>A0AAV4LZ65_BABCB</name>
<evidence type="ECO:0000313" key="2">
    <source>
        <dbReference type="EMBL" id="GIX64436.1"/>
    </source>
</evidence>
<sequence length="482" mass="53012">MFARGCQLACEPRTLLPRGHLGVALERAHNGRPQRLELLLHLLGVLEGHRVGLVDRLGVLENQSHVGLELHGHGVLPGQRLLLDLGEPHGVAHQRPVPDEGALGIVDEPPGLRQLLQRVHGLHGDLDPGGAAVARALTVHALEGRDPRHAQTSGQQVDALGNQRRLGRRVALPGEPVTEQQRDGGPDPDVHLNVEIVARLQRERALQVEEQHRVRLRELLDQTTKGLPGVQHQRSLRDELAETHAAPGRLVYAREAPYALDLRAVVDLHHSHALSPPLALHGLLILDHEGTHHNDPHQRLHGCRVHMLRVIGLPQLEGRLVDVQHVLPQGDEVQKVELEPQILLVEELGGAQLQQQRLPAQAPEERRGQHPVAAAAPRDAVEPEEVPQQQPERRDLQAGRRVLFGVPERAGRDGEVGAALHNVGGVHQVVDTVHSLQHPRQRVHRHLRRRAEAVAQQRDGPEKVEHEARLAGVPVVGPGVVE</sequence>
<evidence type="ECO:0000256" key="1">
    <source>
        <dbReference type="SAM" id="MobiDB-lite"/>
    </source>
</evidence>
<comment type="caution">
    <text evidence="2">The sequence shown here is derived from an EMBL/GenBank/DDBJ whole genome shotgun (WGS) entry which is preliminary data.</text>
</comment>
<gene>
    <name evidence="2" type="ORF">BcabD6B2_38710</name>
</gene>